<reference evidence="1" key="1">
    <citation type="submission" date="2023-03" db="UniProtKB">
        <authorList>
            <consortium name="EnsemblPlants"/>
        </authorList>
    </citation>
    <scope>IDENTIFICATION</scope>
</reference>
<evidence type="ECO:0000313" key="1">
    <source>
        <dbReference type="EnsemblPlants" id="MELO3C032811.2.1"/>
    </source>
</evidence>
<sequence>MSVGNFPFPDAFWGISRRRMLFYRTKTERGKERRSREPSLFSSPFRRCSAVVPRRRLPL</sequence>
<name>A0A9I9EFJ8_CUCME</name>
<dbReference type="Gramene" id="MELO3C032811.2.1">
    <property type="protein sequence ID" value="MELO3C032811.2.1"/>
    <property type="gene ID" value="MELO3C032811.2"/>
</dbReference>
<accession>A0A9I9EFJ8</accession>
<organism evidence="1">
    <name type="scientific">Cucumis melo</name>
    <name type="common">Muskmelon</name>
    <dbReference type="NCBI Taxonomy" id="3656"/>
    <lineage>
        <taxon>Eukaryota</taxon>
        <taxon>Viridiplantae</taxon>
        <taxon>Streptophyta</taxon>
        <taxon>Embryophyta</taxon>
        <taxon>Tracheophyta</taxon>
        <taxon>Spermatophyta</taxon>
        <taxon>Magnoliopsida</taxon>
        <taxon>eudicotyledons</taxon>
        <taxon>Gunneridae</taxon>
        <taxon>Pentapetalae</taxon>
        <taxon>rosids</taxon>
        <taxon>fabids</taxon>
        <taxon>Cucurbitales</taxon>
        <taxon>Cucurbitaceae</taxon>
        <taxon>Benincaseae</taxon>
        <taxon>Cucumis</taxon>
    </lineage>
</organism>
<dbReference type="AlphaFoldDB" id="A0A9I9EFJ8"/>
<proteinExistence type="predicted"/>
<protein>
    <submittedName>
        <fullName evidence="1">Uncharacterized protein</fullName>
    </submittedName>
</protein>
<dbReference type="EnsemblPlants" id="MELO3C032811.2.1">
    <property type="protein sequence ID" value="MELO3C032811.2.1"/>
    <property type="gene ID" value="MELO3C032811.2"/>
</dbReference>